<dbReference type="InterPro" id="IPR000194">
    <property type="entry name" value="ATPase_F1/V1/A1_a/bsu_nucl-bd"/>
</dbReference>
<dbReference type="NCBIfam" id="NF045863">
    <property type="entry name" value="glide_MMOB1660"/>
    <property type="match status" value="1"/>
</dbReference>
<keyword evidence="4" id="KW-0547">Nucleotide-binding</keyword>
<dbReference type="Pfam" id="PF00306">
    <property type="entry name" value="ATP-synt_ab_C"/>
    <property type="match status" value="1"/>
</dbReference>
<evidence type="ECO:0000256" key="4">
    <source>
        <dbReference type="ARBA" id="ARBA00022741"/>
    </source>
</evidence>
<dbReference type="RefSeq" id="WP_095334587.1">
    <property type="nucleotide sequence ID" value="NZ_NQNY01000003.1"/>
</dbReference>
<dbReference type="GO" id="GO:0043531">
    <property type="term" value="F:ADP binding"/>
    <property type="evidence" value="ECO:0007669"/>
    <property type="project" value="TreeGrafter"/>
</dbReference>
<evidence type="ECO:0000256" key="6">
    <source>
        <dbReference type="ARBA" id="ARBA00022840"/>
    </source>
</evidence>
<evidence type="ECO:0000256" key="11">
    <source>
        <dbReference type="ARBA" id="ARBA00023310"/>
    </source>
</evidence>
<reference evidence="16" key="1">
    <citation type="submission" date="2017-08" db="EMBL/GenBank/DDBJ databases">
        <authorList>
            <person name="Alvarez-Ponce D."/>
            <person name="Weitzman C.L."/>
            <person name="Tillett R.L."/>
            <person name="Sandmeier F.C."/>
            <person name="Tracy C.R."/>
        </authorList>
    </citation>
    <scope>NUCLEOTIDE SEQUENCE [LARGE SCALE GENOMIC DNA]</scope>
    <source>
        <strain evidence="16">723</strain>
    </source>
</reference>
<dbReference type="PROSITE" id="PS00152">
    <property type="entry name" value="ATPASE_ALPHA_BETA"/>
    <property type="match status" value="1"/>
</dbReference>
<dbReference type="FunFam" id="3.40.50.300:FF:002432">
    <property type="entry name" value="ATP synthase subunit alpha, mitochondrial"/>
    <property type="match status" value="1"/>
</dbReference>
<gene>
    <name evidence="15" type="ORF">CJJ23_01325</name>
</gene>
<comment type="subcellular location">
    <subcellularLocation>
        <location evidence="1">Membrane</location>
    </subcellularLocation>
</comment>
<evidence type="ECO:0000259" key="14">
    <source>
        <dbReference type="Pfam" id="PF00306"/>
    </source>
</evidence>
<keyword evidence="6" id="KW-0067">ATP-binding</keyword>
<name>A0A269TJE7_9BACT</name>
<feature type="domain" description="ATP synthase alpha subunit C-terminal" evidence="14">
    <location>
        <begin position="351"/>
        <end position="430"/>
    </location>
</feature>
<keyword evidence="5" id="KW-0375">Hydrogen ion transport</keyword>
<dbReference type="InterPro" id="IPR036121">
    <property type="entry name" value="ATPase_F1/V1/A1_a/bsu_N_sf"/>
</dbReference>
<evidence type="ECO:0000259" key="13">
    <source>
        <dbReference type="Pfam" id="PF00006"/>
    </source>
</evidence>
<dbReference type="GO" id="GO:0005524">
    <property type="term" value="F:ATP binding"/>
    <property type="evidence" value="ECO:0007669"/>
    <property type="project" value="UniProtKB-KW"/>
</dbReference>
<dbReference type="EMBL" id="NQNY01000003">
    <property type="protein sequence ID" value="PAK21574.1"/>
    <property type="molecule type" value="Genomic_DNA"/>
</dbReference>
<dbReference type="InterPro" id="IPR020003">
    <property type="entry name" value="ATPase_a/bsu_AS"/>
</dbReference>
<sequence length="529" mass="58941">MTTKLKINSIKDNIVTVSGKHDYQFLEVVTFANDTQGIVLKADTDKAEVGLLNINQQKDLEVGDSATATGKIFVVNIYDNLLGSVVDTALAELISFTKRSDDVLAVQDVFAEAKPIYTRRAISQPLETGITVVDAILPIGKGQKQLILGDKGTGKTAITLNAMIAQKDKETVNIYVGVGKKREEIVEIYSVLKQYELMEQSIILSAAADETAVAKWLIPYVGAAVAEFYQSQGRDVLLVFDDLTNHADAYRELSLLSGSAPGREAYPGDIFYTHSRLLERAGRYLDNFGGGSITMLPIAQTLASDISGYIPTNLISITDGQIFTSTTLFNAGKRPAINVGLSVSRVGTQAQEQIMVDASKGIKRLLAEYERNNQLASFATNLDKSQLELNDLGRVFELLADQHEYEVVDYHTTAIIIFLLKKGYLSFYKDKDHDLNLIKDVLKVFFAKDVLGKKLRQIIRKHSIDSEVVELYIHHLILPLLKYHLLTENAYLAKNNQFIRLYKDIRNDGRVLLAYERRGLEKGIAYEYN</sequence>
<accession>A0A269TJE7</accession>
<dbReference type="PANTHER" id="PTHR48082">
    <property type="entry name" value="ATP SYNTHASE SUBUNIT ALPHA, MITOCHONDRIAL"/>
    <property type="match status" value="1"/>
</dbReference>
<evidence type="ECO:0000256" key="3">
    <source>
        <dbReference type="ARBA" id="ARBA00022448"/>
    </source>
</evidence>
<dbReference type="InterPro" id="IPR000793">
    <property type="entry name" value="ATP_synth_asu_C"/>
</dbReference>
<comment type="caution">
    <text evidence="15">The sequence shown here is derived from an EMBL/GenBank/DDBJ whole genome shotgun (WGS) entry which is preliminary data.</text>
</comment>
<protein>
    <submittedName>
        <fullName evidence="15">F0F1 ATP synthase subunit alpha</fullName>
    </submittedName>
</protein>
<evidence type="ECO:0000256" key="5">
    <source>
        <dbReference type="ARBA" id="ARBA00022781"/>
    </source>
</evidence>
<dbReference type="Proteomes" id="UP000216943">
    <property type="component" value="Unassembled WGS sequence"/>
</dbReference>
<dbReference type="Pfam" id="PF00006">
    <property type="entry name" value="ATP-synt_ab"/>
    <property type="match status" value="1"/>
</dbReference>
<dbReference type="GO" id="GO:0046933">
    <property type="term" value="F:proton-transporting ATP synthase activity, rotational mechanism"/>
    <property type="evidence" value="ECO:0007669"/>
    <property type="project" value="InterPro"/>
</dbReference>
<evidence type="ECO:0000256" key="2">
    <source>
        <dbReference type="ARBA" id="ARBA00008936"/>
    </source>
</evidence>
<comment type="subunit">
    <text evidence="12">F-type ATPases have 2 components, CF(1) - the catalytic core - and CF(0) - the membrane proton channel. CF(1) has five subunits: alpha(3), beta(3), gamma(1), delta(1), epsilon(1). CF(0) has four main subunits: a(1), b(1), b'(1) and c(9-12).</text>
</comment>
<evidence type="ECO:0000256" key="9">
    <source>
        <dbReference type="ARBA" id="ARBA00023136"/>
    </source>
</evidence>
<evidence type="ECO:0000256" key="1">
    <source>
        <dbReference type="ARBA" id="ARBA00004370"/>
    </source>
</evidence>
<dbReference type="SUPFAM" id="SSF52540">
    <property type="entry name" value="P-loop containing nucleoside triphosphate hydrolases"/>
    <property type="match status" value="1"/>
</dbReference>
<dbReference type="OrthoDB" id="395038at2"/>
<keyword evidence="9" id="KW-0472">Membrane</keyword>
<dbReference type="InterPro" id="IPR027417">
    <property type="entry name" value="P-loop_NTPase"/>
</dbReference>
<dbReference type="GO" id="GO:0045259">
    <property type="term" value="C:proton-transporting ATP synthase complex"/>
    <property type="evidence" value="ECO:0007669"/>
    <property type="project" value="UniProtKB-KW"/>
</dbReference>
<comment type="similarity">
    <text evidence="2">Belongs to the ATPase alpha/beta chains family.</text>
</comment>
<dbReference type="PANTHER" id="PTHR48082:SF2">
    <property type="entry name" value="ATP SYNTHASE SUBUNIT ALPHA, MITOCHONDRIAL"/>
    <property type="match status" value="1"/>
</dbReference>
<evidence type="ECO:0000256" key="8">
    <source>
        <dbReference type="ARBA" id="ARBA00023065"/>
    </source>
</evidence>
<organism evidence="15 16">
    <name type="scientific">Mycoplasmopsis agassizii</name>
    <dbReference type="NCBI Taxonomy" id="33922"/>
    <lineage>
        <taxon>Bacteria</taxon>
        <taxon>Bacillati</taxon>
        <taxon>Mycoplasmatota</taxon>
        <taxon>Mycoplasmoidales</taxon>
        <taxon>Metamycoplasmataceae</taxon>
        <taxon>Mycoplasmopsis</taxon>
    </lineage>
</organism>
<dbReference type="InterPro" id="IPR005294">
    <property type="entry name" value="ATP_synth_F1_asu"/>
</dbReference>
<proteinExistence type="inferred from homology"/>
<feature type="domain" description="ATPase F1/V1/A1 complex alpha/beta subunit nucleotide-binding" evidence="13">
    <location>
        <begin position="129"/>
        <end position="344"/>
    </location>
</feature>
<evidence type="ECO:0000256" key="12">
    <source>
        <dbReference type="ARBA" id="ARBA00026013"/>
    </source>
</evidence>
<keyword evidence="3" id="KW-0813">Transport</keyword>
<evidence type="ECO:0000256" key="7">
    <source>
        <dbReference type="ARBA" id="ARBA00022967"/>
    </source>
</evidence>
<evidence type="ECO:0000313" key="15">
    <source>
        <dbReference type="EMBL" id="PAK21574.1"/>
    </source>
</evidence>
<dbReference type="SUPFAM" id="SSF47917">
    <property type="entry name" value="C-terminal domain of alpha and beta subunits of F1 ATP synthase"/>
    <property type="match status" value="1"/>
</dbReference>
<evidence type="ECO:0000313" key="16">
    <source>
        <dbReference type="Proteomes" id="UP000216943"/>
    </source>
</evidence>
<keyword evidence="10" id="KW-0139">CF(1)</keyword>
<dbReference type="SUPFAM" id="SSF50615">
    <property type="entry name" value="N-terminal domain of alpha and beta subunits of F1 ATP synthase"/>
    <property type="match status" value="1"/>
</dbReference>
<keyword evidence="11" id="KW-0066">ATP synthesis</keyword>
<dbReference type="AlphaFoldDB" id="A0A269TJE7"/>
<keyword evidence="8" id="KW-0406">Ion transport</keyword>
<evidence type="ECO:0000256" key="10">
    <source>
        <dbReference type="ARBA" id="ARBA00023196"/>
    </source>
</evidence>
<keyword evidence="7" id="KW-1278">Translocase</keyword>
<dbReference type="Gene3D" id="3.40.50.12240">
    <property type="match status" value="1"/>
</dbReference>